<dbReference type="Proteomes" id="UP000677913">
    <property type="component" value="Unassembled WGS sequence"/>
</dbReference>
<dbReference type="PANTHER" id="PTHR32305">
    <property type="match status" value="1"/>
</dbReference>
<feature type="region of interest" description="Disordered" evidence="1">
    <location>
        <begin position="1098"/>
        <end position="1118"/>
    </location>
</feature>
<evidence type="ECO:0000313" key="3">
    <source>
        <dbReference type="Proteomes" id="UP000677913"/>
    </source>
</evidence>
<dbReference type="InterPro" id="IPR050708">
    <property type="entry name" value="T6SS_VgrG/RHS"/>
</dbReference>
<dbReference type="InterPro" id="IPR022385">
    <property type="entry name" value="Rhs_assc_core"/>
</dbReference>
<feature type="region of interest" description="Disordered" evidence="1">
    <location>
        <begin position="1164"/>
        <end position="1183"/>
    </location>
</feature>
<gene>
    <name evidence="2" type="ORF">KGA66_26995</name>
</gene>
<protein>
    <submittedName>
        <fullName evidence="2">RHS repeat-associated core domain-containing protein</fullName>
    </submittedName>
</protein>
<evidence type="ECO:0000313" key="2">
    <source>
        <dbReference type="EMBL" id="MBS2966713.1"/>
    </source>
</evidence>
<comment type="caution">
    <text evidence="2">The sequence shown here is derived from an EMBL/GenBank/DDBJ whole genome shotgun (WGS) entry which is preliminary data.</text>
</comment>
<dbReference type="Gene3D" id="2.180.10.10">
    <property type="entry name" value="RHS repeat-associated core"/>
    <property type="match status" value="2"/>
</dbReference>
<feature type="non-terminal residue" evidence="2">
    <location>
        <position position="1"/>
    </location>
</feature>
<dbReference type="PANTHER" id="PTHR32305:SF17">
    <property type="entry name" value="TRNA NUCLEASE WAPA"/>
    <property type="match status" value="1"/>
</dbReference>
<dbReference type="RefSeq" id="WP_211472057.1">
    <property type="nucleotide sequence ID" value="NZ_JAGSXH010000183.1"/>
</dbReference>
<dbReference type="EMBL" id="JAGSXH010000183">
    <property type="protein sequence ID" value="MBS2966713.1"/>
    <property type="molecule type" value="Genomic_DNA"/>
</dbReference>
<keyword evidence="3" id="KW-1185">Reference proteome</keyword>
<reference evidence="2" key="1">
    <citation type="submission" date="2021-04" db="EMBL/GenBank/DDBJ databases">
        <title>Genome based classification of Actinospica acidithermotolerans sp. nov., an actinobacterium isolated from an Indonesian hot spring.</title>
        <authorList>
            <person name="Kusuma A.B."/>
            <person name="Putra K.E."/>
            <person name="Nafisah S."/>
            <person name="Loh J."/>
            <person name="Nouioui I."/>
            <person name="Goodfellow M."/>
        </authorList>
    </citation>
    <scope>NUCLEOTIDE SEQUENCE</scope>
    <source>
        <strain evidence="2">DSM 45618</strain>
    </source>
</reference>
<name>A0A8J8BET6_9ACTN</name>
<feature type="region of interest" description="Disordered" evidence="1">
    <location>
        <begin position="893"/>
        <end position="961"/>
    </location>
</feature>
<organism evidence="2 3">
    <name type="scientific">Actinocrinis puniceicyclus</name>
    <dbReference type="NCBI Taxonomy" id="977794"/>
    <lineage>
        <taxon>Bacteria</taxon>
        <taxon>Bacillati</taxon>
        <taxon>Actinomycetota</taxon>
        <taxon>Actinomycetes</taxon>
        <taxon>Catenulisporales</taxon>
        <taxon>Actinospicaceae</taxon>
        <taxon>Actinocrinis</taxon>
    </lineage>
</organism>
<evidence type="ECO:0000256" key="1">
    <source>
        <dbReference type="SAM" id="MobiDB-lite"/>
    </source>
</evidence>
<dbReference type="InterPro" id="IPR006530">
    <property type="entry name" value="YD"/>
</dbReference>
<dbReference type="NCBIfam" id="TIGR01643">
    <property type="entry name" value="YD_repeat_2x"/>
    <property type="match status" value="2"/>
</dbReference>
<sequence>CGSSTPSDDSQNTMLCYPGYWTPTGQAQPIKDYFNKYIVNSVTQYDPTTKDTIQTTYTPGGSPAWHYDDNPLVPTAPTNERTWDQWRGFGQMTVSTGTAPDPVTKTAYRYLRGMDGDYLTSGTTRSVAVTDSRNDPPVTDYNQYYGMTYETQVYNGASVVTDTITDPWTSAPSATHALTGLPTLYAFLTGTADTKVYTPLANGSTRQSETDYTHDAYGRVTKTNDQGDVSTTTDDLCTTVSYADSASAWILDKPAQTKTVSVNCSTTPAYPADAVSDTLTFYDGSTTLGTAPTVGDATMTQQAVSYSGSTPTYATMSKASVDEYGRATASTDPDNRTTHTIYTPATGAQPTSIAVYDPLNHKSTTSFDPLRGLPLAKSDPAGYVTSEQYDSLGRLAAVFKPGITPAALKYTYTISSTAVSFVDTYALDSDASGYHVTETFYDAMLRAFETQTQTPDNSRNITDTYYNSDGWVSEGTAPYNNSAAVSTTPVQAQAGQVPSATGYTYDGAGRKSAVIAYANGTETWRTTYTYGGNFTTTIPPAGATATTSVTDARGRQSDLIQYHAGVPTDYVGDPPSDYTDTTYTYTPAGKPATESDAAGNQWSWTYNLLGQKTDTHDPDAGHSVSTYDNAGQQLTATDARGKQSTNTYDLDGRITASYDTTLTQTLSGSNQLSKYVYDSFAVGYPTSTTSYSNGDTYTSAVTGYNALAKPMGSKVTLTGEGTALVPSTGYTTTFGYTLAGLLETETDPASGGLNSENINYAHDLFGETLSVQGSGGYNANYIAAAGYSEYGQPVQYMYGGAGTDTVWADMTYDPQTQALTDIQTTDSTNSGMLDELTYTFGNTAGTVSKGSGLLTRAVDRQNAAATVDTQCYTYDYATRLQQAWTATDRCAATPAPGSSGTVGGPLTPYWQSWTYDPSGDRRTQTDHDPGGNTANDTTTTYNYPTQGSGTDQPHTLTGTTATGPNAAADTATYGYDTAGNTTSITGGALGNQTLTWTIQGKLQSDTTSAGATSYVYDASGNTVVRRDPGSTVFYMGDEQLTLTTATGTVTAVRYYSINGTPIAVRTSTGGHSYLIPDRQGTDQLALDATTLTVTRRQYTPFGSPRGTTPTWVGGDKGYVGGDNDTTTGLQTLGARDYDPITGRFLSPDPLFEATDPTQLGGYDYAGNDPTTGSDPTGKLLSTDGGGGTYNGNCQSDNSCGDGSSGGGCYGPGGEWLCGDNGQGNGGSDDGLKAAALYRSGGYTDDPGYGTAEWNYQHYHEIELQQELNNIADGAKKLANFLDPGITDCLEKGSPGSCTMAAAGVIPFGGAEEDAVKAGVRVEEGLLGHSGRGTSSEGLGGGTTQIFRNVDGPEFDSIASTGKFGTGVGQMEGKWFATTGEHADQWGNVLNGGQGVTIETRIPSSLADQLHFEPGKLDGIGPGLYAQGDQLDLINESMDGIRLW</sequence>
<proteinExistence type="predicted"/>
<feature type="compositionally biased region" description="Basic and acidic residues" evidence="1">
    <location>
        <begin position="918"/>
        <end position="929"/>
    </location>
</feature>
<dbReference type="NCBIfam" id="TIGR03696">
    <property type="entry name" value="Rhs_assc_core"/>
    <property type="match status" value="1"/>
</dbReference>
<feature type="compositionally biased region" description="Low complexity" evidence="1">
    <location>
        <begin position="930"/>
        <end position="945"/>
    </location>
</feature>
<accession>A0A8J8BET6</accession>